<gene>
    <name evidence="1" type="ORF">CERSUDRAFT_88413</name>
</gene>
<accession>M2Q5P0</accession>
<keyword evidence="2" id="KW-1185">Reference proteome</keyword>
<protein>
    <submittedName>
        <fullName evidence="1">Uncharacterized protein</fullName>
    </submittedName>
</protein>
<dbReference type="Proteomes" id="UP000016930">
    <property type="component" value="Unassembled WGS sequence"/>
</dbReference>
<proteinExistence type="predicted"/>
<reference evidence="1 2" key="1">
    <citation type="journal article" date="2012" name="Proc. Natl. Acad. Sci. U.S.A.">
        <title>Comparative genomics of Ceriporiopsis subvermispora and Phanerochaete chrysosporium provide insight into selective ligninolysis.</title>
        <authorList>
            <person name="Fernandez-Fueyo E."/>
            <person name="Ruiz-Duenas F.J."/>
            <person name="Ferreira P."/>
            <person name="Floudas D."/>
            <person name="Hibbett D.S."/>
            <person name="Canessa P."/>
            <person name="Larrondo L.F."/>
            <person name="James T.Y."/>
            <person name="Seelenfreund D."/>
            <person name="Lobos S."/>
            <person name="Polanco R."/>
            <person name="Tello M."/>
            <person name="Honda Y."/>
            <person name="Watanabe T."/>
            <person name="Watanabe T."/>
            <person name="Ryu J.S."/>
            <person name="Kubicek C.P."/>
            <person name="Schmoll M."/>
            <person name="Gaskell J."/>
            <person name="Hammel K.E."/>
            <person name="St John F.J."/>
            <person name="Vanden Wymelenberg A."/>
            <person name="Sabat G."/>
            <person name="Splinter BonDurant S."/>
            <person name="Syed K."/>
            <person name="Yadav J.S."/>
            <person name="Doddapaneni H."/>
            <person name="Subramanian V."/>
            <person name="Lavin J.L."/>
            <person name="Oguiza J.A."/>
            <person name="Perez G."/>
            <person name="Pisabarro A.G."/>
            <person name="Ramirez L."/>
            <person name="Santoyo F."/>
            <person name="Master E."/>
            <person name="Coutinho P.M."/>
            <person name="Henrissat B."/>
            <person name="Lombard V."/>
            <person name="Magnuson J.K."/>
            <person name="Kuees U."/>
            <person name="Hori C."/>
            <person name="Igarashi K."/>
            <person name="Samejima M."/>
            <person name="Held B.W."/>
            <person name="Barry K.W."/>
            <person name="LaButti K.M."/>
            <person name="Lapidus A."/>
            <person name="Lindquist E.A."/>
            <person name="Lucas S.M."/>
            <person name="Riley R."/>
            <person name="Salamov A.A."/>
            <person name="Hoffmeister D."/>
            <person name="Schwenk D."/>
            <person name="Hadar Y."/>
            <person name="Yarden O."/>
            <person name="de Vries R.P."/>
            <person name="Wiebenga A."/>
            <person name="Stenlid J."/>
            <person name="Eastwood D."/>
            <person name="Grigoriev I.V."/>
            <person name="Berka R.M."/>
            <person name="Blanchette R.A."/>
            <person name="Kersten P."/>
            <person name="Martinez A.T."/>
            <person name="Vicuna R."/>
            <person name="Cullen D."/>
        </authorList>
    </citation>
    <scope>NUCLEOTIDE SEQUENCE [LARGE SCALE GENOMIC DNA]</scope>
    <source>
        <strain evidence="1 2">B</strain>
    </source>
</reference>
<dbReference type="HOGENOM" id="CLU_1440882_0_0_1"/>
<dbReference type="AlphaFoldDB" id="M2Q5P0"/>
<evidence type="ECO:0000313" key="2">
    <source>
        <dbReference type="Proteomes" id="UP000016930"/>
    </source>
</evidence>
<dbReference type="EMBL" id="KB445813">
    <property type="protein sequence ID" value="EMD32138.1"/>
    <property type="molecule type" value="Genomic_DNA"/>
</dbReference>
<name>M2Q5P0_CERS8</name>
<evidence type="ECO:0000313" key="1">
    <source>
        <dbReference type="EMBL" id="EMD32138.1"/>
    </source>
</evidence>
<organism evidence="1 2">
    <name type="scientific">Ceriporiopsis subvermispora (strain B)</name>
    <name type="common">White-rot fungus</name>
    <name type="synonym">Gelatoporia subvermispora</name>
    <dbReference type="NCBI Taxonomy" id="914234"/>
    <lineage>
        <taxon>Eukaryota</taxon>
        <taxon>Fungi</taxon>
        <taxon>Dikarya</taxon>
        <taxon>Basidiomycota</taxon>
        <taxon>Agaricomycotina</taxon>
        <taxon>Agaricomycetes</taxon>
        <taxon>Polyporales</taxon>
        <taxon>Gelatoporiaceae</taxon>
        <taxon>Gelatoporia</taxon>
    </lineage>
</organism>
<sequence>MRLVAVGPTAGMMIETDKPDGSGADNWYMDIMHALPMDRIQSLWIEHCVSPWLGNIRHLLTSMTELKEVACLMSYTSVSVLNALRTRDGEPPICPKLSKMRLQIGSGATVLDEKLTSFLKYRARIGCRISALIMESYHYIGEMEGLHALVDDVEYRTSLQWLSQMDLPEVCTTKWHAYWRDWEGAWDT</sequence>
<dbReference type="STRING" id="914234.M2Q5P0"/>